<keyword evidence="3" id="KW-0862">Zinc</keyword>
<dbReference type="AlphaFoldDB" id="A0A2K0TLS1"/>
<dbReference type="Pfam" id="PF01753">
    <property type="entry name" value="zf-MYND"/>
    <property type="match status" value="1"/>
</dbReference>
<dbReference type="InterPro" id="IPR027974">
    <property type="entry name" value="DUF4470"/>
</dbReference>
<feature type="region of interest" description="Disordered" evidence="4">
    <location>
        <begin position="1"/>
        <end position="25"/>
    </location>
</feature>
<dbReference type="OrthoDB" id="5282002at2759"/>
<evidence type="ECO:0000259" key="5">
    <source>
        <dbReference type="Pfam" id="PF01753"/>
    </source>
</evidence>
<sequence>MDPKDAGRDANELQTDRGSEDSCTDGDSDSLDLCCAAWHSPRHQCENPAVISCKKCRLVAYCSEECRENDLEDHHASKVLPCYPRSTEYPNGEIPDHPFFETITFWANYAASDVLNLAKNEGSHFDGFLRLLLLGPFALRHLIYSVVAMPETANPSLDATLFEFEMSHLVRTFLSLLILSLDTVDSLVAAEVVVDVWYSAKWPGWTYDFIEKHVGPMLRGLSEQIQTWYEDKQDKLTMSYTATMGTPGYLTFQVCLDWYTWTDLLDCCLQEPELGSMATARADDVSRYGEPLDRVFRTMSPSRTAALMKWRLDGIVQPHGESASGYTIPNPAFFLPGTGQAEGITNEPLSEWPMNEILNYGPYPAEDDVYGKMNFYLREMVVAFRARLKRKPITANVIACGHVEMPGHIPRYHGETRFYDRIEVGNFFDLEPQLCFLACVPLLRQEGENPFAAMLTLSRESVVKVEDKEAQGFVDLEKYHLYHPAFDLVDTTAPPRHVVGEPYSAVLLPRHVILFMHRNWNWYAYK</sequence>
<dbReference type="Proteomes" id="UP000236290">
    <property type="component" value="Unassembled WGS sequence"/>
</dbReference>
<dbReference type="Gene3D" id="6.10.140.2220">
    <property type="match status" value="1"/>
</dbReference>
<organism evidence="7 8">
    <name type="scientific">Trichoderma harzianum</name>
    <name type="common">Hypocrea lixii</name>
    <dbReference type="NCBI Taxonomy" id="5544"/>
    <lineage>
        <taxon>Eukaryota</taxon>
        <taxon>Fungi</taxon>
        <taxon>Dikarya</taxon>
        <taxon>Ascomycota</taxon>
        <taxon>Pezizomycotina</taxon>
        <taxon>Sordariomycetes</taxon>
        <taxon>Hypocreomycetidae</taxon>
        <taxon>Hypocreales</taxon>
        <taxon>Hypocreaceae</taxon>
        <taxon>Trichoderma</taxon>
    </lineage>
</organism>
<evidence type="ECO:0000256" key="1">
    <source>
        <dbReference type="ARBA" id="ARBA00022723"/>
    </source>
</evidence>
<dbReference type="Pfam" id="PF14737">
    <property type="entry name" value="DUF4470"/>
    <property type="match status" value="1"/>
</dbReference>
<evidence type="ECO:0000313" key="8">
    <source>
        <dbReference type="Proteomes" id="UP000236290"/>
    </source>
</evidence>
<reference evidence="7 8" key="1">
    <citation type="submission" date="2017-02" db="EMBL/GenBank/DDBJ databases">
        <title>Genomes of Trichoderma spp. with biocontrol activity.</title>
        <authorList>
            <person name="Gardiner D."/>
            <person name="Kazan K."/>
            <person name="Vos C."/>
            <person name="Harvey P."/>
        </authorList>
    </citation>
    <scope>NUCLEOTIDE SEQUENCE [LARGE SCALE GENOMIC DNA]</scope>
    <source>
        <strain evidence="7 8">Tr1</strain>
    </source>
</reference>
<dbReference type="SUPFAM" id="SSF144232">
    <property type="entry name" value="HIT/MYND zinc finger-like"/>
    <property type="match status" value="1"/>
</dbReference>
<evidence type="ECO:0000256" key="3">
    <source>
        <dbReference type="ARBA" id="ARBA00022833"/>
    </source>
</evidence>
<feature type="domain" description="DUF4470" evidence="6">
    <location>
        <begin position="105"/>
        <end position="202"/>
    </location>
</feature>
<protein>
    <submittedName>
        <fullName evidence="7">Uncharacterized protein</fullName>
    </submittedName>
</protein>
<evidence type="ECO:0000259" key="6">
    <source>
        <dbReference type="Pfam" id="PF14737"/>
    </source>
</evidence>
<name>A0A2K0TLS1_TRIHA</name>
<evidence type="ECO:0000313" key="7">
    <source>
        <dbReference type="EMBL" id="PNP46472.1"/>
    </source>
</evidence>
<comment type="caution">
    <text evidence="7">The sequence shown here is derived from an EMBL/GenBank/DDBJ whole genome shotgun (WGS) entry which is preliminary data.</text>
</comment>
<keyword evidence="1" id="KW-0479">Metal-binding</keyword>
<gene>
    <name evidence="7" type="ORF">THARTR1_10794</name>
</gene>
<feature type="compositionally biased region" description="Basic and acidic residues" evidence="4">
    <location>
        <begin position="1"/>
        <end position="20"/>
    </location>
</feature>
<proteinExistence type="predicted"/>
<accession>A0A2K0TLS1</accession>
<evidence type="ECO:0000256" key="4">
    <source>
        <dbReference type="SAM" id="MobiDB-lite"/>
    </source>
</evidence>
<dbReference type="InterPro" id="IPR002893">
    <property type="entry name" value="Znf_MYND"/>
</dbReference>
<feature type="domain" description="MYND-type" evidence="5">
    <location>
        <begin position="44"/>
        <end position="75"/>
    </location>
</feature>
<evidence type="ECO:0000256" key="2">
    <source>
        <dbReference type="ARBA" id="ARBA00022771"/>
    </source>
</evidence>
<dbReference type="GO" id="GO:0008270">
    <property type="term" value="F:zinc ion binding"/>
    <property type="evidence" value="ECO:0007669"/>
    <property type="project" value="UniProtKB-KW"/>
</dbReference>
<keyword evidence="2" id="KW-0863">Zinc-finger</keyword>
<dbReference type="EMBL" id="MTYI01000271">
    <property type="protein sequence ID" value="PNP46472.1"/>
    <property type="molecule type" value="Genomic_DNA"/>
</dbReference>